<reference evidence="10 11" key="1">
    <citation type="submission" date="2016-02" db="EMBL/GenBank/DDBJ databases">
        <title>Genome analysis of coral dinoflagellate symbionts highlights evolutionary adaptations to a symbiotic lifestyle.</title>
        <authorList>
            <person name="Aranda M."/>
            <person name="Li Y."/>
            <person name="Liew Y.J."/>
            <person name="Baumgarten S."/>
            <person name="Simakov O."/>
            <person name="Wilson M."/>
            <person name="Piel J."/>
            <person name="Ashoor H."/>
            <person name="Bougouffa S."/>
            <person name="Bajic V.B."/>
            <person name="Ryu T."/>
            <person name="Ravasi T."/>
            <person name="Bayer T."/>
            <person name="Micklem G."/>
            <person name="Kim H."/>
            <person name="Bhak J."/>
            <person name="Lajeunesse T.C."/>
            <person name="Voolstra C.R."/>
        </authorList>
    </citation>
    <scope>NUCLEOTIDE SEQUENCE [LARGE SCALE GENOMIC DNA]</scope>
    <source>
        <strain evidence="10 11">CCMP2467</strain>
    </source>
</reference>
<feature type="domain" description="Calpain catalytic" evidence="9">
    <location>
        <begin position="452"/>
        <end position="577"/>
    </location>
</feature>
<accession>A0A1Q9C064</accession>
<evidence type="ECO:0000256" key="2">
    <source>
        <dbReference type="ARBA" id="ARBA00022670"/>
    </source>
</evidence>
<feature type="compositionally biased region" description="Basic and acidic residues" evidence="7">
    <location>
        <begin position="14"/>
        <end position="23"/>
    </location>
</feature>
<dbReference type="Gene3D" id="3.90.70.10">
    <property type="entry name" value="Cysteine proteinases"/>
    <property type="match status" value="1"/>
</dbReference>
<feature type="active site" evidence="5">
    <location>
        <position position="559"/>
    </location>
</feature>
<dbReference type="EMBL" id="LSRX01002061">
    <property type="protein sequence ID" value="OLP76315.1"/>
    <property type="molecule type" value="Genomic_DNA"/>
</dbReference>
<dbReference type="InterPro" id="IPR038765">
    <property type="entry name" value="Papain-like_cys_pep_sf"/>
</dbReference>
<keyword evidence="11" id="KW-1185">Reference proteome</keyword>
<dbReference type="PROSITE" id="PS50203">
    <property type="entry name" value="CALPAIN_CAT"/>
    <property type="match status" value="1"/>
</dbReference>
<dbReference type="PANTHER" id="PTHR10183:SF379">
    <property type="entry name" value="CALPAIN-5"/>
    <property type="match status" value="1"/>
</dbReference>
<organism evidence="10 11">
    <name type="scientific">Symbiodinium microadriaticum</name>
    <name type="common">Dinoflagellate</name>
    <name type="synonym">Zooxanthella microadriatica</name>
    <dbReference type="NCBI Taxonomy" id="2951"/>
    <lineage>
        <taxon>Eukaryota</taxon>
        <taxon>Sar</taxon>
        <taxon>Alveolata</taxon>
        <taxon>Dinophyceae</taxon>
        <taxon>Suessiales</taxon>
        <taxon>Symbiodiniaceae</taxon>
        <taxon>Symbiodinium</taxon>
    </lineage>
</organism>
<proteinExistence type="inferred from homology"/>
<keyword evidence="8" id="KW-1133">Transmembrane helix</keyword>
<evidence type="ECO:0000256" key="1">
    <source>
        <dbReference type="ARBA" id="ARBA00007623"/>
    </source>
</evidence>
<gene>
    <name evidence="10" type="primary">CAPN15</name>
    <name evidence="10" type="ORF">AK812_SmicGene43765</name>
</gene>
<sequence>MAGQSPASPAPRALGREAARVHEDDVEVDLDEDRGPDRSSAAQEVVLPDHLEDVMAAVIAEMNPTRPEILRAAPVGNVLGRLGRPFRSKKGDFYGMSGQTSRIHTFWSHSWHSSVWMKIATLLFFKNGTAAAVISLASVACVVPLYVLHVLPEFTEQCGWCSLVGSASYVLTLIFWRRSELVFVDRCCIHQTNPQLKAEGLVSLGAIIKSSDALLVLWDPTYAQRLWCMLELAAFLHSHPEKSLRQIVVQPTITGAFREYYRDVDMLGVQFGSFDFAFHHQVQSEVKAALVEQLTTQVLSYWHMVKLGVPAFHYWADLFTGNLERKLTSGEVSKIPYDLLLLGLTYWLAMIPTVALVLQRLGYVFRRQRSWTSLDVLQSSLLVACGTLVMTGYSYMEGAVGDCWFLSALAVIAERPDLILRLFRGEVDDQLPCIGSAAQRRPDGSGLAFSRAKAHGSYKAISGGSVAEALLDLTGAPCESKDVMQTRTHTKTSNATRTALNIRKLQRTSASGIDLEDLDRYSILDLKEVDNCDIPEALRCGAEGWTCGSQTVQLLKLRNPHGMGEWNGEWSDSSAQWLLEKRLGRTGSDDGIPKKELLRNFFCAKSDESRCYTYLWTIAY</sequence>
<evidence type="ECO:0000313" key="10">
    <source>
        <dbReference type="EMBL" id="OLP76315.1"/>
    </source>
</evidence>
<dbReference type="SUPFAM" id="SSF54001">
    <property type="entry name" value="Cysteine proteinases"/>
    <property type="match status" value="1"/>
</dbReference>
<evidence type="ECO:0000256" key="4">
    <source>
        <dbReference type="ARBA" id="ARBA00022807"/>
    </source>
</evidence>
<dbReference type="GO" id="GO:0006508">
    <property type="term" value="P:proteolysis"/>
    <property type="evidence" value="ECO:0007669"/>
    <property type="project" value="UniProtKB-KW"/>
</dbReference>
<evidence type="ECO:0000256" key="3">
    <source>
        <dbReference type="ARBA" id="ARBA00022801"/>
    </source>
</evidence>
<dbReference type="OrthoDB" id="422856at2759"/>
<dbReference type="Pfam" id="PF00648">
    <property type="entry name" value="Peptidase_C2"/>
    <property type="match status" value="1"/>
</dbReference>
<protein>
    <submittedName>
        <fullName evidence="10">Calpain-15</fullName>
    </submittedName>
</protein>
<dbReference type="GO" id="GO:0004198">
    <property type="term" value="F:calcium-dependent cysteine-type endopeptidase activity"/>
    <property type="evidence" value="ECO:0007669"/>
    <property type="project" value="InterPro"/>
</dbReference>
<keyword evidence="2" id="KW-0645">Protease</keyword>
<dbReference type="Proteomes" id="UP000186817">
    <property type="component" value="Unassembled WGS sequence"/>
</dbReference>
<feature type="transmembrane region" description="Helical" evidence="8">
    <location>
        <begin position="123"/>
        <end position="148"/>
    </location>
</feature>
<dbReference type="SMART" id="SM00230">
    <property type="entry name" value="CysPc"/>
    <property type="match status" value="1"/>
</dbReference>
<dbReference type="InterPro" id="IPR001300">
    <property type="entry name" value="Peptidase_C2_calpain_cat"/>
</dbReference>
<feature type="compositionally biased region" description="Acidic residues" evidence="7">
    <location>
        <begin position="24"/>
        <end position="34"/>
    </location>
</feature>
<evidence type="ECO:0000259" key="9">
    <source>
        <dbReference type="PROSITE" id="PS50203"/>
    </source>
</evidence>
<evidence type="ECO:0000256" key="5">
    <source>
        <dbReference type="PIRSR" id="PIRSR622684-1"/>
    </source>
</evidence>
<keyword evidence="4" id="KW-0788">Thiol protease</keyword>
<keyword evidence="8" id="KW-0812">Transmembrane</keyword>
<dbReference type="SUPFAM" id="SSF52200">
    <property type="entry name" value="Toll/Interleukin receptor TIR domain"/>
    <property type="match status" value="1"/>
</dbReference>
<feature type="region of interest" description="Disordered" evidence="7">
    <location>
        <begin position="1"/>
        <end position="43"/>
    </location>
</feature>
<comment type="caution">
    <text evidence="6">Lacks conserved residue(s) required for the propagation of feature annotation.</text>
</comment>
<feature type="transmembrane region" description="Helical" evidence="8">
    <location>
        <begin position="154"/>
        <end position="176"/>
    </location>
</feature>
<dbReference type="AlphaFoldDB" id="A0A1Q9C064"/>
<evidence type="ECO:0000256" key="7">
    <source>
        <dbReference type="SAM" id="MobiDB-lite"/>
    </source>
</evidence>
<name>A0A1Q9C064_SYMMI</name>
<keyword evidence="3" id="KW-0378">Hydrolase</keyword>
<evidence type="ECO:0000256" key="6">
    <source>
        <dbReference type="PROSITE-ProRule" id="PRU00239"/>
    </source>
</evidence>
<keyword evidence="8" id="KW-0472">Membrane</keyword>
<evidence type="ECO:0000313" key="11">
    <source>
        <dbReference type="Proteomes" id="UP000186817"/>
    </source>
</evidence>
<dbReference type="InterPro" id="IPR035897">
    <property type="entry name" value="Toll_tir_struct_dom_sf"/>
</dbReference>
<dbReference type="PANTHER" id="PTHR10183">
    <property type="entry name" value="CALPAIN"/>
    <property type="match status" value="1"/>
</dbReference>
<comment type="caution">
    <text evidence="10">The sequence shown here is derived from an EMBL/GenBank/DDBJ whole genome shotgun (WGS) entry which is preliminary data.</text>
</comment>
<comment type="similarity">
    <text evidence="1">Belongs to the peptidase C2 family.</text>
</comment>
<evidence type="ECO:0000256" key="8">
    <source>
        <dbReference type="SAM" id="Phobius"/>
    </source>
</evidence>
<dbReference type="InterPro" id="IPR022684">
    <property type="entry name" value="Calpain_cysteine_protease"/>
</dbReference>